<keyword evidence="2" id="KW-1185">Reference proteome</keyword>
<proteinExistence type="predicted"/>
<dbReference type="AlphaFoldDB" id="A0A9W9RQV0"/>
<dbReference type="Proteomes" id="UP001147782">
    <property type="component" value="Unassembled WGS sequence"/>
</dbReference>
<comment type="caution">
    <text evidence="1">The sequence shown here is derived from an EMBL/GenBank/DDBJ whole genome shotgun (WGS) entry which is preliminary data.</text>
</comment>
<evidence type="ECO:0000313" key="2">
    <source>
        <dbReference type="Proteomes" id="UP001147782"/>
    </source>
</evidence>
<organism evidence="1 2">
    <name type="scientific">Penicillium cataractarum</name>
    <dbReference type="NCBI Taxonomy" id="2100454"/>
    <lineage>
        <taxon>Eukaryota</taxon>
        <taxon>Fungi</taxon>
        <taxon>Dikarya</taxon>
        <taxon>Ascomycota</taxon>
        <taxon>Pezizomycotina</taxon>
        <taxon>Eurotiomycetes</taxon>
        <taxon>Eurotiomycetidae</taxon>
        <taxon>Eurotiales</taxon>
        <taxon>Aspergillaceae</taxon>
        <taxon>Penicillium</taxon>
    </lineage>
</organism>
<accession>A0A9W9RQV0</accession>
<reference evidence="1" key="1">
    <citation type="submission" date="2022-11" db="EMBL/GenBank/DDBJ databases">
        <authorList>
            <person name="Petersen C."/>
        </authorList>
    </citation>
    <scope>NUCLEOTIDE SEQUENCE</scope>
    <source>
        <strain evidence="1">IBT 29864</strain>
    </source>
</reference>
<dbReference type="GeneID" id="81442535"/>
<dbReference type="OrthoDB" id="432234at2759"/>
<gene>
    <name evidence="1" type="ORF">N7496_010443</name>
</gene>
<protein>
    <recommendedName>
        <fullName evidence="3">ATP-dependent DNA helicase</fullName>
    </recommendedName>
</protein>
<dbReference type="EMBL" id="JAPZBS010000008">
    <property type="protein sequence ID" value="KAJ5364730.1"/>
    <property type="molecule type" value="Genomic_DNA"/>
</dbReference>
<dbReference type="RefSeq" id="XP_056552356.1">
    <property type="nucleotide sequence ID" value="XM_056703356.1"/>
</dbReference>
<name>A0A9W9RQV0_9EURO</name>
<evidence type="ECO:0000313" key="1">
    <source>
        <dbReference type="EMBL" id="KAJ5364730.1"/>
    </source>
</evidence>
<evidence type="ECO:0008006" key="3">
    <source>
        <dbReference type="Google" id="ProtNLM"/>
    </source>
</evidence>
<reference evidence="1" key="2">
    <citation type="journal article" date="2023" name="IMA Fungus">
        <title>Comparative genomic study of the Penicillium genus elucidates a diverse pangenome and 15 lateral gene transfer events.</title>
        <authorList>
            <person name="Petersen C."/>
            <person name="Sorensen T."/>
            <person name="Nielsen M.R."/>
            <person name="Sondergaard T.E."/>
            <person name="Sorensen J.L."/>
            <person name="Fitzpatrick D.A."/>
            <person name="Frisvad J.C."/>
            <person name="Nielsen K.L."/>
        </authorList>
    </citation>
    <scope>NUCLEOTIDE SEQUENCE</scope>
    <source>
        <strain evidence="1">IBT 29864</strain>
    </source>
</reference>
<sequence length="145" mass="16396">MTQITLLIRRCVSKLSSILEEKEERIVKAIIASIKLIGRKDEVVLIAPTGTAADNIGRNTYYTSLGISIDRSRRTRINSRIAKSLDRSSPNLFGGLPIVILIGDFFQFPPVLGPALWREPRRGIDKDENGRVLWHQFKKVIILDE</sequence>